<accession>A0A3G1KMG9</accession>
<proteinExistence type="predicted"/>
<dbReference type="OrthoDB" id="1778230at2"/>
<dbReference type="AlphaFoldDB" id="A0A3G1KMG9"/>
<dbReference type="RefSeq" id="WP_148132754.1">
    <property type="nucleotide sequence ID" value="NZ_CP017634.1"/>
</dbReference>
<dbReference type="KEGG" id="fwa:DCMF_01245"/>
<dbReference type="EMBL" id="CP017634">
    <property type="protein sequence ID" value="ATW23604.1"/>
    <property type="molecule type" value="Genomic_DNA"/>
</dbReference>
<gene>
    <name evidence="1" type="ORF">DCMF_01245</name>
</gene>
<sequence>MELVKIGVISCSGEDCFGGTVSRLATRKILERIRLGEAVTICLPLFIAGGEEERGFAQAHPTITVDGCGKWCAKRATEKLSGKVSDVVQVADIIGQKTAEGPALSTRNVTKEHMEMVDQVVEDIRIKFDRIADGYYKK</sequence>
<protein>
    <recommendedName>
        <fullName evidence="3">Zinc-binding protein</fullName>
    </recommendedName>
</protein>
<reference evidence="1 2" key="1">
    <citation type="submission" date="2016-10" db="EMBL/GenBank/DDBJ databases">
        <title>Complete Genome Sequence of Peptococcaceae strain DCMF.</title>
        <authorList>
            <person name="Edwards R.J."/>
            <person name="Holland S.I."/>
            <person name="Deshpande N.P."/>
            <person name="Wong Y.K."/>
            <person name="Ertan H."/>
            <person name="Manefield M."/>
            <person name="Russell T.L."/>
            <person name="Lee M.J."/>
        </authorList>
    </citation>
    <scope>NUCLEOTIDE SEQUENCE [LARGE SCALE GENOMIC DNA]</scope>
    <source>
        <strain evidence="1 2">DCMF</strain>
    </source>
</reference>
<keyword evidence="2" id="KW-1185">Reference proteome</keyword>
<evidence type="ECO:0008006" key="3">
    <source>
        <dbReference type="Google" id="ProtNLM"/>
    </source>
</evidence>
<dbReference type="Proteomes" id="UP000323521">
    <property type="component" value="Chromosome"/>
</dbReference>
<evidence type="ECO:0000313" key="2">
    <source>
        <dbReference type="Proteomes" id="UP000323521"/>
    </source>
</evidence>
<dbReference type="Pfam" id="PF08859">
    <property type="entry name" value="DGC"/>
    <property type="match status" value="1"/>
</dbReference>
<name>A0A3G1KMG9_FORW1</name>
<evidence type="ECO:0000313" key="1">
    <source>
        <dbReference type="EMBL" id="ATW23604.1"/>
    </source>
</evidence>
<organism evidence="1 2">
    <name type="scientific">Formimonas warabiya</name>
    <dbReference type="NCBI Taxonomy" id="1761012"/>
    <lineage>
        <taxon>Bacteria</taxon>
        <taxon>Bacillati</taxon>
        <taxon>Bacillota</taxon>
        <taxon>Clostridia</taxon>
        <taxon>Eubacteriales</taxon>
        <taxon>Peptococcaceae</taxon>
        <taxon>Candidatus Formimonas</taxon>
    </lineage>
</organism>
<dbReference type="InterPro" id="IPR014958">
    <property type="entry name" value="DGC"/>
</dbReference>